<name>A0A8J3G9S6_9BACT</name>
<organism evidence="2 3">
    <name type="scientific">Persicitalea jodogahamensis</name>
    <dbReference type="NCBI Taxonomy" id="402147"/>
    <lineage>
        <taxon>Bacteria</taxon>
        <taxon>Pseudomonadati</taxon>
        <taxon>Bacteroidota</taxon>
        <taxon>Cytophagia</taxon>
        <taxon>Cytophagales</taxon>
        <taxon>Spirosomataceae</taxon>
        <taxon>Persicitalea</taxon>
    </lineage>
</organism>
<sequence length="187" mass="21539">MRYLFIFSILLRLTVTNTLAQSLRVGYYGETVTHYGLKIAAEWSLKNRVRERNQARKELLAGPALAVYRHPQNHIGLVFFPELAYRRTSRRGGIFELGLAPASSYYFLEGTTYTPDESGDLRRVRWAGQNAFLPTVFVRVGKDLSMQRQARLAWFSRLNVMQQRPYNTSALMRFSLETGVAFPLKKP</sequence>
<accession>A0A8J3G9S6</accession>
<proteinExistence type="predicted"/>
<evidence type="ECO:0000256" key="1">
    <source>
        <dbReference type="SAM" id="SignalP"/>
    </source>
</evidence>
<evidence type="ECO:0008006" key="4">
    <source>
        <dbReference type="Google" id="ProtNLM"/>
    </source>
</evidence>
<feature type="chain" id="PRO_5035292767" description="DUF2490 domain-containing protein" evidence="1">
    <location>
        <begin position="21"/>
        <end position="187"/>
    </location>
</feature>
<keyword evidence="3" id="KW-1185">Reference proteome</keyword>
<dbReference type="AlphaFoldDB" id="A0A8J3G9S6"/>
<reference evidence="2 3" key="1">
    <citation type="journal article" date="2014" name="Int. J. Syst. Evol. Microbiol.">
        <title>Complete genome sequence of Corynebacterium casei LMG S-19264T (=DSM 44701T), isolated from a smear-ripened cheese.</title>
        <authorList>
            <consortium name="US DOE Joint Genome Institute (JGI-PGF)"/>
            <person name="Walter F."/>
            <person name="Albersmeier A."/>
            <person name="Kalinowski J."/>
            <person name="Ruckert C."/>
        </authorList>
    </citation>
    <scope>NUCLEOTIDE SEQUENCE [LARGE SCALE GENOMIC DNA]</scope>
    <source>
        <strain evidence="2 3">KCTC 12866</strain>
    </source>
</reference>
<dbReference type="EMBL" id="BMXF01000003">
    <property type="protein sequence ID" value="GHB75553.1"/>
    <property type="molecule type" value="Genomic_DNA"/>
</dbReference>
<evidence type="ECO:0000313" key="2">
    <source>
        <dbReference type="EMBL" id="GHB75553.1"/>
    </source>
</evidence>
<evidence type="ECO:0000313" key="3">
    <source>
        <dbReference type="Proteomes" id="UP000598271"/>
    </source>
</evidence>
<gene>
    <name evidence="2" type="ORF">GCM10007390_31630</name>
</gene>
<dbReference type="Proteomes" id="UP000598271">
    <property type="component" value="Unassembled WGS sequence"/>
</dbReference>
<comment type="caution">
    <text evidence="2">The sequence shown here is derived from an EMBL/GenBank/DDBJ whole genome shotgun (WGS) entry which is preliminary data.</text>
</comment>
<protein>
    <recommendedName>
        <fullName evidence="4">DUF2490 domain-containing protein</fullName>
    </recommendedName>
</protein>
<dbReference type="RefSeq" id="WP_189565496.1">
    <property type="nucleotide sequence ID" value="NZ_BMXF01000003.1"/>
</dbReference>
<keyword evidence="1" id="KW-0732">Signal</keyword>
<feature type="signal peptide" evidence="1">
    <location>
        <begin position="1"/>
        <end position="20"/>
    </location>
</feature>